<sequence>MVGGASAFGATRNVTGVRIVVTGDAKTGKLSLIVMAATENYSNNVSPLLPPTRLPEDVYPDRVLLPVKEMCRIIMIYNWFCCKDGSAGALWKVGEADVLVAV</sequence>
<organism evidence="1 2">
    <name type="scientific">Forsythia ovata</name>
    <dbReference type="NCBI Taxonomy" id="205694"/>
    <lineage>
        <taxon>Eukaryota</taxon>
        <taxon>Viridiplantae</taxon>
        <taxon>Streptophyta</taxon>
        <taxon>Embryophyta</taxon>
        <taxon>Tracheophyta</taxon>
        <taxon>Spermatophyta</taxon>
        <taxon>Magnoliopsida</taxon>
        <taxon>eudicotyledons</taxon>
        <taxon>Gunneridae</taxon>
        <taxon>Pentapetalae</taxon>
        <taxon>asterids</taxon>
        <taxon>lamiids</taxon>
        <taxon>Lamiales</taxon>
        <taxon>Oleaceae</taxon>
        <taxon>Forsythieae</taxon>
        <taxon>Forsythia</taxon>
    </lineage>
</organism>
<dbReference type="EMBL" id="JBFOLJ010000001">
    <property type="protein sequence ID" value="KAL2557624.1"/>
    <property type="molecule type" value="Genomic_DNA"/>
</dbReference>
<accession>A0ABD1X6M7</accession>
<comment type="caution">
    <text evidence="1">The sequence shown here is derived from an EMBL/GenBank/DDBJ whole genome shotgun (WGS) entry which is preliminary data.</text>
</comment>
<gene>
    <name evidence="1" type="ORF">Fot_02363</name>
</gene>
<dbReference type="Proteomes" id="UP001604277">
    <property type="component" value="Unassembled WGS sequence"/>
</dbReference>
<reference evidence="2" key="1">
    <citation type="submission" date="2024-07" db="EMBL/GenBank/DDBJ databases">
        <title>Two chromosome-level genome assemblies of Korean endemic species Abeliophyllum distichum and Forsythia ovata (Oleaceae).</title>
        <authorList>
            <person name="Jang H."/>
        </authorList>
    </citation>
    <scope>NUCLEOTIDE SEQUENCE [LARGE SCALE GENOMIC DNA]</scope>
</reference>
<proteinExistence type="predicted"/>
<protein>
    <submittedName>
        <fullName evidence="1">Mitochondrial Rho GTPase</fullName>
    </submittedName>
</protein>
<name>A0ABD1X6M7_9LAMI</name>
<evidence type="ECO:0000313" key="1">
    <source>
        <dbReference type="EMBL" id="KAL2557624.1"/>
    </source>
</evidence>
<evidence type="ECO:0000313" key="2">
    <source>
        <dbReference type="Proteomes" id="UP001604277"/>
    </source>
</evidence>
<keyword evidence="2" id="KW-1185">Reference proteome</keyword>
<dbReference type="AlphaFoldDB" id="A0ABD1X6M7"/>